<evidence type="ECO:0000256" key="1">
    <source>
        <dbReference type="SAM" id="MobiDB-lite"/>
    </source>
</evidence>
<feature type="region of interest" description="Disordered" evidence="1">
    <location>
        <begin position="503"/>
        <end position="531"/>
    </location>
</feature>
<feature type="compositionally biased region" description="Basic and acidic residues" evidence="1">
    <location>
        <begin position="707"/>
        <end position="722"/>
    </location>
</feature>
<dbReference type="EMBL" id="JAPWDV010000004">
    <property type="protein sequence ID" value="KAJ6215555.1"/>
    <property type="molecule type" value="Genomic_DNA"/>
</dbReference>
<protein>
    <submittedName>
        <fullName evidence="2">Uncharacterized protein</fullName>
    </submittedName>
</protein>
<name>A0A9Q0M0Z9_BLOTA</name>
<gene>
    <name evidence="2" type="ORF">RDWZM_010055</name>
</gene>
<feature type="region of interest" description="Disordered" evidence="1">
    <location>
        <begin position="604"/>
        <end position="639"/>
    </location>
</feature>
<organism evidence="2 3">
    <name type="scientific">Blomia tropicalis</name>
    <name type="common">Mite</name>
    <dbReference type="NCBI Taxonomy" id="40697"/>
    <lineage>
        <taxon>Eukaryota</taxon>
        <taxon>Metazoa</taxon>
        <taxon>Ecdysozoa</taxon>
        <taxon>Arthropoda</taxon>
        <taxon>Chelicerata</taxon>
        <taxon>Arachnida</taxon>
        <taxon>Acari</taxon>
        <taxon>Acariformes</taxon>
        <taxon>Sarcoptiformes</taxon>
        <taxon>Astigmata</taxon>
        <taxon>Glycyphagoidea</taxon>
        <taxon>Echimyopodidae</taxon>
        <taxon>Blomia</taxon>
    </lineage>
</organism>
<reference evidence="2" key="1">
    <citation type="submission" date="2022-12" db="EMBL/GenBank/DDBJ databases">
        <title>Genome assemblies of Blomia tropicalis.</title>
        <authorList>
            <person name="Cui Y."/>
        </authorList>
    </citation>
    <scope>NUCLEOTIDE SEQUENCE</scope>
    <source>
        <tissue evidence="2">Adult mites</tissue>
    </source>
</reference>
<comment type="caution">
    <text evidence="2">The sequence shown here is derived from an EMBL/GenBank/DDBJ whole genome shotgun (WGS) entry which is preliminary data.</text>
</comment>
<keyword evidence="3" id="KW-1185">Reference proteome</keyword>
<dbReference type="Proteomes" id="UP001142055">
    <property type="component" value="Chromosome 4"/>
</dbReference>
<evidence type="ECO:0000313" key="3">
    <source>
        <dbReference type="Proteomes" id="UP001142055"/>
    </source>
</evidence>
<feature type="region of interest" description="Disordered" evidence="1">
    <location>
        <begin position="691"/>
        <end position="722"/>
    </location>
</feature>
<accession>A0A9Q0M0Z9</accession>
<feature type="compositionally biased region" description="Low complexity" evidence="1">
    <location>
        <begin position="630"/>
        <end position="639"/>
    </location>
</feature>
<sequence>MFNNIQATKLLNQTTAMVKKTTHLEPIVLPKIHLKRLYYTADESIPYPIHADSSAAVGVGSIMMNDTRMNQLISYENVNDDDGHRTIYEQQQQQQQQQYDPPEEYIRTNIIETEPELESEPMPSPELIQQLFRPSISSQMLDDELVAINRHLIGSHRPSTDGTLEQYVRNLNHQPTHPQLLMDQAAVAVNAPVSQSFSIRSPSRLLTRFIDRMYRSSSSSPPISPDSSSSNTKFVSTPSIFSGIFGNLAPKSPTINSPTSIPTLSYDQPDLFQLYMNQAIHELTPPPLPPPNTITKPPSRLRQMWMMNRHRFPTFGSERTRFLLSDHPFHHNRYIPTIITHSASENRPTTIEMKQIHDSSVVAAKPRDSIQNPIQDSRSNWNRPIIQNQPKILEYDQSMMSESQNYQYQQPKDQQLNETIETVENNNNNNEADQLLTDFIKQLHSHLHYDTNGQQQQPITAQVFTHHSNDTEEPETNQTIIIRSGIEHKPTIISKTIRITTTMRKVPQSIDNDEPEQEQEQDDNNEEEARESNNNQFVNHHHHHNQTFMERKRAPSIDESPMTAAAVALNSAVMELLRTVPLQQQQQVDDTNVVVSNGNVQLIDRQNESPNPPTSMMKSTNKKKKKKTNIDIGNNNNNNNDAFTYVPDEEHVNHVRLQPIDTIARTKPMMMMRMTTPTTTKSMMMMNRKMNQPLPSSSSSSSNNIGMDDKHEKNRHFEIQFQ</sequence>
<proteinExistence type="predicted"/>
<evidence type="ECO:0000313" key="2">
    <source>
        <dbReference type="EMBL" id="KAJ6215555.1"/>
    </source>
</evidence>
<dbReference type="AlphaFoldDB" id="A0A9Q0M0Z9"/>
<feature type="compositionally biased region" description="Acidic residues" evidence="1">
    <location>
        <begin position="511"/>
        <end position="529"/>
    </location>
</feature>